<accession>A0ACA9PXY2</accession>
<sequence length="192" mass="21100">MKSHPWASRSASTLLISCDLESSLLYVFHFTLLSILPPSPHASVSFVRMRHTITLRQPIPPFTVPHDQSPPHHTNLILTCFTVQVGCAVVGIVSLAALSLLLFDMFKGRGSSNLTATSSKLPISTRTLGLQWMALGFMTVWILACNIAVTYIAVNNEAKTTAYLGGRQLSQALVEARERQLGVNPAYWSNDY</sequence>
<reference evidence="1" key="1">
    <citation type="submission" date="2021-06" db="EMBL/GenBank/DDBJ databases">
        <authorList>
            <person name="Kallberg Y."/>
            <person name="Tangrot J."/>
            <person name="Rosling A."/>
        </authorList>
    </citation>
    <scope>NUCLEOTIDE SEQUENCE</scope>
    <source>
        <strain evidence="1">CL356</strain>
    </source>
</reference>
<evidence type="ECO:0000313" key="1">
    <source>
        <dbReference type="EMBL" id="CAG8729852.1"/>
    </source>
</evidence>
<dbReference type="Proteomes" id="UP000789525">
    <property type="component" value="Unassembled WGS sequence"/>
</dbReference>
<keyword evidence="2" id="KW-1185">Reference proteome</keyword>
<proteinExistence type="predicted"/>
<gene>
    <name evidence="1" type="ORF">ACOLOM_LOCUS11567</name>
</gene>
<name>A0ACA9PXY2_9GLOM</name>
<feature type="non-terminal residue" evidence="1">
    <location>
        <position position="192"/>
    </location>
</feature>
<evidence type="ECO:0000313" key="2">
    <source>
        <dbReference type="Proteomes" id="UP000789525"/>
    </source>
</evidence>
<comment type="caution">
    <text evidence="1">The sequence shown here is derived from an EMBL/GenBank/DDBJ whole genome shotgun (WGS) entry which is preliminary data.</text>
</comment>
<organism evidence="1 2">
    <name type="scientific">Acaulospora colombiana</name>
    <dbReference type="NCBI Taxonomy" id="27376"/>
    <lineage>
        <taxon>Eukaryota</taxon>
        <taxon>Fungi</taxon>
        <taxon>Fungi incertae sedis</taxon>
        <taxon>Mucoromycota</taxon>
        <taxon>Glomeromycotina</taxon>
        <taxon>Glomeromycetes</taxon>
        <taxon>Diversisporales</taxon>
        <taxon>Acaulosporaceae</taxon>
        <taxon>Acaulospora</taxon>
    </lineage>
</organism>
<dbReference type="EMBL" id="CAJVPT010042340">
    <property type="protein sequence ID" value="CAG8729852.1"/>
    <property type="molecule type" value="Genomic_DNA"/>
</dbReference>
<protein>
    <submittedName>
        <fullName evidence="1">9331_t:CDS:1</fullName>
    </submittedName>
</protein>